<dbReference type="PROSITE" id="PS51854">
    <property type="entry name" value="CSPG"/>
    <property type="match status" value="2"/>
</dbReference>
<dbReference type="NCBIfam" id="TIGR02608">
    <property type="entry name" value="delta_60_rpt"/>
    <property type="match status" value="7"/>
</dbReference>
<dbReference type="InterPro" id="IPR025592">
    <property type="entry name" value="DUF4347"/>
</dbReference>
<dbReference type="SMART" id="SM00710">
    <property type="entry name" value="PbH1"/>
    <property type="match status" value="8"/>
</dbReference>
<dbReference type="Pfam" id="PF16184">
    <property type="entry name" value="Cadherin_3"/>
    <property type="match status" value="2"/>
</dbReference>
<feature type="domain" description="Cadherin" evidence="2">
    <location>
        <begin position="4314"/>
        <end position="4398"/>
    </location>
</feature>
<proteinExistence type="predicted"/>
<dbReference type="OrthoDB" id="8889737at2"/>
<accession>A0A5C1Q2H0</accession>
<dbReference type="InterPro" id="IPR006644">
    <property type="entry name" value="Cadg"/>
</dbReference>
<dbReference type="GO" id="GO:0007156">
    <property type="term" value="P:homophilic cell adhesion via plasma membrane adhesion molecules"/>
    <property type="evidence" value="ECO:0007669"/>
    <property type="project" value="InterPro"/>
</dbReference>
<feature type="region of interest" description="Disordered" evidence="1">
    <location>
        <begin position="4643"/>
        <end position="4662"/>
    </location>
</feature>
<dbReference type="Pfam" id="PF17164">
    <property type="entry name" value="DUF5122"/>
    <property type="match status" value="7"/>
</dbReference>
<dbReference type="Gene3D" id="2.160.20.10">
    <property type="entry name" value="Single-stranded right-handed beta-helix, Pectin lyase-like"/>
    <property type="match status" value="2"/>
</dbReference>
<dbReference type="SUPFAM" id="SSF51126">
    <property type="entry name" value="Pectin lyase-like"/>
    <property type="match status" value="1"/>
</dbReference>
<dbReference type="Gene3D" id="2.60.40.60">
    <property type="entry name" value="Cadherins"/>
    <property type="match status" value="1"/>
</dbReference>
<dbReference type="GO" id="GO:0005509">
    <property type="term" value="F:calcium ion binding"/>
    <property type="evidence" value="ECO:0007669"/>
    <property type="project" value="InterPro"/>
</dbReference>
<dbReference type="PROSITE" id="PS50268">
    <property type="entry name" value="CADHERIN_2"/>
    <property type="match status" value="1"/>
</dbReference>
<dbReference type="SMART" id="SM00736">
    <property type="entry name" value="CADG"/>
    <property type="match status" value="23"/>
</dbReference>
<dbReference type="SUPFAM" id="SSF49313">
    <property type="entry name" value="Cadherin-like"/>
    <property type="match status" value="24"/>
</dbReference>
<dbReference type="PANTHER" id="PTHR21559">
    <property type="entry name" value="DYSTROGLYCAN-RELATED"/>
    <property type="match status" value="1"/>
</dbReference>
<dbReference type="KEGG" id="snn:EWH46_05205"/>
<dbReference type="GO" id="GO:0043236">
    <property type="term" value="F:laminin binding"/>
    <property type="evidence" value="ECO:0007669"/>
    <property type="project" value="TreeGrafter"/>
</dbReference>
<dbReference type="CDD" id="cd11304">
    <property type="entry name" value="Cadherin_repeat"/>
    <property type="match status" value="1"/>
</dbReference>
<dbReference type="InterPro" id="IPR013431">
    <property type="entry name" value="Delta_60_rpt"/>
</dbReference>
<reference evidence="3 4" key="1">
    <citation type="submission" date="2019-02" db="EMBL/GenBank/DDBJ databases">
        <title>Complete Genome Sequence and Methylome Analysis of Sphaerotilus natans subsp. sulfidivorans D-507.</title>
        <authorList>
            <person name="Fomenkov A."/>
            <person name="Gridneva E."/>
            <person name="Smolyakov D."/>
            <person name="Dubinina G."/>
            <person name="Vincze T."/>
            <person name="Grabovich M."/>
            <person name="Roberts R.J."/>
        </authorList>
    </citation>
    <scope>NUCLEOTIDE SEQUENCE [LARGE SCALE GENOMIC DNA]</scope>
    <source>
        <strain evidence="3 4">D-507</strain>
    </source>
</reference>
<dbReference type="Pfam" id="PF05345">
    <property type="entry name" value="He_PIG"/>
    <property type="match status" value="23"/>
</dbReference>
<dbReference type="InterPro" id="IPR002126">
    <property type="entry name" value="Cadherin-like_dom"/>
</dbReference>
<name>A0A5C1Q2H0_9BURK</name>
<evidence type="ECO:0000313" key="4">
    <source>
        <dbReference type="Proteomes" id="UP000323522"/>
    </source>
</evidence>
<dbReference type="InterPro" id="IPR039005">
    <property type="entry name" value="CSPG_rpt"/>
</dbReference>
<dbReference type="SMART" id="SM00112">
    <property type="entry name" value="CA"/>
    <property type="match status" value="5"/>
</dbReference>
<dbReference type="Gene3D" id="2.80.10.50">
    <property type="match status" value="4"/>
</dbReference>
<dbReference type="GO" id="GO:0016011">
    <property type="term" value="C:dystroglycan complex"/>
    <property type="evidence" value="ECO:0007669"/>
    <property type="project" value="TreeGrafter"/>
</dbReference>
<dbReference type="InterPro" id="IPR011050">
    <property type="entry name" value="Pectin_lyase_fold/virulence"/>
</dbReference>
<dbReference type="EMBL" id="CP035708">
    <property type="protein sequence ID" value="QEN00242.1"/>
    <property type="molecule type" value="Genomic_DNA"/>
</dbReference>
<dbReference type="PANTHER" id="PTHR21559:SF21">
    <property type="entry name" value="DYSTROGLYCAN 1"/>
    <property type="match status" value="1"/>
</dbReference>
<dbReference type="InterPro" id="IPR015919">
    <property type="entry name" value="Cadherin-like_sf"/>
</dbReference>
<dbReference type="InterPro" id="IPR012334">
    <property type="entry name" value="Pectin_lyas_fold"/>
</dbReference>
<dbReference type="Pfam" id="PF14252">
    <property type="entry name" value="DUF4347"/>
    <property type="match status" value="1"/>
</dbReference>
<dbReference type="SUPFAM" id="SSF101898">
    <property type="entry name" value="NHL repeat"/>
    <property type="match status" value="1"/>
</dbReference>
<dbReference type="InterPro" id="IPR006626">
    <property type="entry name" value="PbH1"/>
</dbReference>
<evidence type="ECO:0000256" key="1">
    <source>
        <dbReference type="SAM" id="MobiDB-lite"/>
    </source>
</evidence>
<evidence type="ECO:0000259" key="2">
    <source>
        <dbReference type="PROSITE" id="PS50268"/>
    </source>
</evidence>
<dbReference type="RefSeq" id="WP_149502985.1">
    <property type="nucleotide sequence ID" value="NZ_CP035708.1"/>
</dbReference>
<dbReference type="Gene3D" id="2.60.40.10">
    <property type="entry name" value="Immunoglobulins"/>
    <property type="match status" value="23"/>
</dbReference>
<dbReference type="InterPro" id="IPR013783">
    <property type="entry name" value="Ig-like_fold"/>
</dbReference>
<evidence type="ECO:0000313" key="3">
    <source>
        <dbReference type="EMBL" id="QEN00242.1"/>
    </source>
</evidence>
<gene>
    <name evidence="3" type="ORF">EWH46_05205</name>
</gene>
<dbReference type="Proteomes" id="UP000323522">
    <property type="component" value="Chromosome"/>
</dbReference>
<sequence>MLPSGPRPGLEEIEPRLLYSADAALLLGGLPVADVRQVASASAAASSQDDSGARWLLVDRRAEDWDRLLAEAQALDPSRPLQLRWVEPDEDGAALRTAVGEGDGAQAALVAAWTDADGRAWLGRSALDAAPPPPSPPPVAAALAAAVETGPAEDWTLAVRRELVIIDGRIEGAGALAALWWQDENSTRTLEVIVTDPSRDGLSQIGELLAARGGQEGLAALHLVGHGTAGQFSFGGDAIDAGTLARHEAALRAWGQALAENGDLLLYGCDTGAGSQGEALLEALQALTGADVAASTDATGGSAADADWELEAARGTVETTLSAPAAEALARWEGRLASYTVTDFSDNPFSFFTLRAAIDSANSSAGADTITFANFGVPMTIELSSMLPTITGTVSIDASSSGAPTVTLDGRFLGGGADGLQLYSGSDGSTVRGLRIQNFSQDGIDISGSGNHVIAGNWIGLDSLGSGAAGNQQGVNLWNTSGNRIGGSSEADRNIISGNSGVGIYIGGGSTANRIEGNWIGLDSTGAAAVGNLNFGILVESAGNTLGGTVIGQGNVIAATVNYDGIMLGSGASGTLVAGNTLGLNAAGTAALGNARAGLRVESSGNTLGGTGSSARNIVSGNGDGIVLSGGSASGNQILGNWVGLSAAGSSAIGNTFDGIRLENGASGNTLGGASAGLRNVISGNGRDGVRITDENSDGNAVLGNWIGSNAAGTAALGNGGDGIFIRNGADSSRIGGAAPGEGNWVIGAGLVGIKIDGDSTGTTIRGNRVGTDLAGTASLGAQQNGIRLENGAAQTSIVENTVAFSGQGGVYTAGIELLPTAGSSNLISRNTLYSNVGQDINLGVDGLDGNDSLDADSGVNDLQNHPLLSSATLGAGTLRVLGQLDSAASALYRIEFFADPSGQGDARVYLGQTTVTSDAGGRASIDVLLEASLAAGATVTATATRVSSGSTSEAAVPVTVAARANTAPGFVAASGQVITAVSGGDDWIRAMQIQDDGRILVAGHQPGAGGAQDVLLMRYRADGTLDTTFGSGGRVTVAAASFGGTTAQVWAMAVQADGAIVLAGQTTVGGVQYALVQRYLADGSLDSSFSGDGTALWGDVSQFCEASAVAIDAQGRIVLGGTVSGATAVARVTVDGMLDTAFGGGNGYAWVDAGLGADLVGALAIQSDGRILLGGSAGNDHALVRWNDDGTLDAGFGSGGIVRTDVAGGFDMIRALVVQDDGRILAGGYSTQAGGDIDFTLLRYLASGSLDTGFSGDGRVTTDLSGADIVQAMVRDASGRIVLAGYDGSGRIALVRHLADGSLDTAFGQGGLVQQAIGASSGAGALALRPDGRLVAAGWSSDGTQRDPLLLGLLTDGSLDPGVGSAAATLGGTVAWTEDSAAVVLDADVRLNDADLAQAGSYAGATLTLARQGGAQAQDQLAFDGLVVTVSGTAVLVDGVQVGSYTFTGGQMQVSFGAQATQDRVDRLARHIVYWNSSDAPPASVTIAWTLADGNTGAQGSGGALAGAGSVTVAITAVNDAPTLALPGRQSTPVDTPLVLDSASGRAPQVADADAALLQVTLTSDGHGLLTLSGTTGLSFSAGDGSADTAMTFSGSAAAINAALDGLRFVPSAAYQGSATIGFSVSDLGGSGSGGTLTTTGSVIVEVGALRFRDGSAGYAGTQDTYIDDSAPGSAFGTSTAVRADDGSPRQTALIRFDQIIGNGAGQVPAGATITSATLSLYVTERDAADTVVLHRMRIDWSESSTHASLVNGIQADGSDAEASGIAIDAGLSGWINISGLAAAVQAWVDGAPNFGWAIVSDAADTWAFASSESADVMLRPYLTVAYTVPQTPVLGTSAGGASYVENAAPVAVDPALTLSDADSTQLSGASVVISAGHVAAQDVLSWAAVTGISGSWNAATGTLSFSGTAALADYRTLLRSVSYANSSDSPSGTSRTLSFTVTDTTGLSSAAATRSIQISAVNDVPTVTSPIADQSATEDQPFSFQLPAGTFADVDVGDSLSYTTSTLPSWLSFNAATRTFSGTPANADVGALTITVTAKDGSNATASDSFVLTIANVNDAPTVASPIADQSATEDQPFSFQIPAGTFADVDAGDSLTYTTSALPSWLSFNTATHTFSGTPANGDVGSLTITVTAKDGSNATASDSFVLTVTNVNDAPTVASPIADQSATQDQPFSFQLPAGTFADVDAGDSLSYTTSALPSWLSFDAATRTFSGTPANADVGALTITVTAKDGSNATASDSFVLTVTNVNDAPTVATPIAGQDATEDQPFSFQIPSGTFADVDAGDSLSYTTSTLPSWLSFNAATRTFSGTPANADVGTLTITVTAKDGSNAAASDSFVLTIANVNDAPTVASPITDQSATEDQPFSFQIPAGTFADVDAGDSLSYTTSTLPSWLSFDAATRTFSGTPANADVGSLTITVTAKDGSNAAASDSFVLTIANVNDAPTVATPIADQSVTQDQPFSFQLPAETFVDVDAGDSLSYTTSTLPSWLSFDAATRTFSGTPTNADVGSLTITVTAKDGSNATASDSFVLTVANVNDAPTVASPIADQSATEDQPFSFQLPAGTFADVDAGDSLSYTTSALPSWLSFNMATRTFSGTPANADVGSLTITVTAKDGSNAAASDSFVLTIANVNDAPTVASPITDQSATEDQPFSFQIPSGTFADVDAGDSLSYTTSTLPSWLSFNAATRTFSGTPANADVGTLTITVTAKDGSNAAASDSFVLTIANVNDAPTVASPITDQSATEDQPFSFQIPAGTFADVDAGDSLSYTTSTLPSWLSFDAATRTFSGTPANADVGSLTITVTAKDGSNAAASDSFVLTIANVNDAPTVATPIADQSVTQDQPFSFQLPAETFVDVDAGDSLSYTTSTLPSWLSFDAATRTFSGTPTNADVGSLTITVTAKDGSNATASDSFVLTVANVNDAPTVASPIADQSATEDQPFSFQLPAGTFADVDAGDSLSYTTSTLPSWLSFDAATRTFSGTPANADVGALTITVTAKDGSNATASDSFVLTVTNVNDAPTVASPIADQSATEDQPFSFQLPAGTFADVDAGDSLSYTTSALPSWLSFNMATRTFSGTPANADVGSLTITVTAKDGSNAAASDSFVLTIANVNDAPTVASPITDQSATEDQPFSFQIPAGTFADVDAGDSLSYTTSTLPSWLSFDAATRTFSGTPANADVGSLTITVTAKDGSNAAASDSFVLTIANVNDAPTVATPIADQSVTQDQPFSFQLPAETFVDVDAGDSLSYTTSTLPSWLSFDAATRTFSGTPTNADVGSLTITVTAKDGSNATASDSFVLTVANVNDAPTVASPIADQSATEDQPFSFQLPAGTFADVDAGDSLSYTTSALPSWLSFNMATRTFSGTPANADVGSLTITVTAKDGSNAAASDSFVLTIANVNDAPTVASPITDQSATEDQPFSFQIPSGTFADVDAGDSLSYTTSTLPSWLSFNAATRTFSGTPANADVGTLTITVTAKDGSNAAASDSFVLTIANVNDAPTVASPITDQSATEDQPFSFQIPAGTFADVDAGDSLSYTTSTLPSWLSFDAATRTFSGTPANADVGSLTITVTAKDGSNAAASDSFVLTIANVNDAPTVATPIADQSVTQDQPFSFQLPAETFVDVDAGDSLSYTTSTLPSWLSFDAATRTFSGTPTNADVGSLTITVTAKDGSNATASDSFVLTVANVNDAPTVASPIADQSATEDQPFSFQLPAGTFADVDAGDSLSYTTSTLPSWLSFDAATRTFSGTPANADVGALTITVTAKDGSNATASDSFVLTVTNVNDAPTVASPIADQSATEDQPFSFQLPAGTFADVDAGDSLSYTTSALPSWLSFNMATRTFSGTPANADVGTLTITVTAKDGSNAAASDSFVLTIANVNDAPTVASPITDQSATEDQPFSFQIPAGTFADVDAGDSLSYTTSTLPSWLSFDAATRTFSGTPANADVGSLTITVTAKDGSNAAASDSFVLTIANVNDAPTVATPIADQSVTQDQPFSFQLPAETFVDVDAGDSLSYTTSTLPSWLSFDAATRTFSGTPTNADVGSLTITVTAKDGSNATASDSFVLTVANVNDAPTVASPIADQSATEDQPFSFQLPAGTFADVDAGDSLTYTTSALPIWLSFDAATRTFSGTPANADVGALTITVTAKDGSNATASDSFVLTVENVNDAPILQAGGPLTLEEGGHQVLTLADLLPADVDDDERSLVFERVGGAPAGRLERVDAPGVAVDRFSAGDLADGLIRYVHDGSESVSDRLELRVRDASGALSDPVRLEIVITPVDDEAPRIVSSDGQARVVLDHSENSPWQRVMQASDADRPLSVLQWRIAGGADAARFEIDADSGELRLLGLLDREQPQDADRDNHYEVLIEVSDGRQAATQQLLLRITDVDEAPEIEIGLLQVDQGMRLRLDESLLRAQDVDSAADVLVYRVVAVENGRFVAAGGNSVLTTFSQADVAAGRVVFQHDENSLAARFSLVLSDGRNESGVMSIEIAVRERGFDAGSMPTEPPPDRMPASSSLVVSGIEPADPMRERTQQAQASQEIVRAAVLRGLAAREGGGAGAAELVAGDLMAGWVDALRRFATLSASEAQAARPGALRGEVGFSVDLMRLPDSDLLVLLDVVLDLAGFEATALIRPVSEGVGGTQTASGETARSAGTDEPENLLQREWQSGTVARTGAVVMSAGALFWAVRAGGLAASLAFASPVWWRLDPLPVLQAARRETAGAEAGRRGWRDTGVTGELAGLAEDLLDRQG</sequence>
<protein>
    <submittedName>
        <fullName evidence="3">DUF4347 domain-containing protein</fullName>
    </submittedName>
</protein>
<organism evidence="3 4">
    <name type="scientific">Sphaerotilus sulfidivorans</name>
    <dbReference type="NCBI Taxonomy" id="639200"/>
    <lineage>
        <taxon>Bacteria</taxon>
        <taxon>Pseudomonadati</taxon>
        <taxon>Pseudomonadota</taxon>
        <taxon>Betaproteobacteria</taxon>
        <taxon>Burkholderiales</taxon>
        <taxon>Sphaerotilaceae</taxon>
        <taxon>Sphaerotilus</taxon>
    </lineage>
</organism>